<dbReference type="PANTHER" id="PTHR10615:SF218">
    <property type="entry name" value="HISTONE ACETYLTRANSFERASE ESA1"/>
    <property type="match status" value="1"/>
</dbReference>
<keyword evidence="5 22" id="KW-0808">Transferase</keyword>
<feature type="compositionally biased region" description="Low complexity" evidence="20">
    <location>
        <begin position="146"/>
        <end position="170"/>
    </location>
</feature>
<dbReference type="InterPro" id="IPR040706">
    <property type="entry name" value="Zf-MYST"/>
</dbReference>
<evidence type="ECO:0000256" key="12">
    <source>
        <dbReference type="ARBA" id="ARBA00023204"/>
    </source>
</evidence>
<comment type="subunit">
    <text evidence="3">Component of the NuA4 histone acetyltransferase complex.</text>
</comment>
<proteinExistence type="inferred from homology"/>
<evidence type="ECO:0000256" key="3">
    <source>
        <dbReference type="ARBA" id="ARBA00011353"/>
    </source>
</evidence>
<dbReference type="InterPro" id="IPR000953">
    <property type="entry name" value="Chromo/chromo_shadow_dom"/>
</dbReference>
<dbReference type="Gene3D" id="3.40.630.30">
    <property type="match status" value="1"/>
</dbReference>
<dbReference type="OrthoDB" id="787137at2759"/>
<dbReference type="GO" id="GO:0140064">
    <property type="term" value="F:peptide crotonyltransferase activity"/>
    <property type="evidence" value="ECO:0007669"/>
    <property type="project" value="RHEA"/>
</dbReference>
<comment type="similarity">
    <text evidence="2">Belongs to the MYST (SAS/MOZ) family.</text>
</comment>
<keyword evidence="12" id="KW-0234">DNA repair</keyword>
<evidence type="ECO:0000256" key="16">
    <source>
        <dbReference type="ARBA" id="ARBA00047752"/>
    </source>
</evidence>
<dbReference type="InterPro" id="IPR002717">
    <property type="entry name" value="HAT_MYST-type"/>
</dbReference>
<dbReference type="InterPro" id="IPR025995">
    <property type="entry name" value="Tudor-knot"/>
</dbReference>
<name>A0A5C3QMV7_9AGAR</name>
<dbReference type="Gene3D" id="1.10.10.10">
    <property type="entry name" value="Winged helix-like DNA-binding domain superfamily/Winged helix DNA-binding domain"/>
    <property type="match status" value="1"/>
</dbReference>
<dbReference type="STRING" id="1884261.A0A5C3QMV7"/>
<evidence type="ECO:0000256" key="4">
    <source>
        <dbReference type="ARBA" id="ARBA00013184"/>
    </source>
</evidence>
<keyword evidence="10" id="KW-0010">Activator</keyword>
<feature type="compositionally biased region" description="Low complexity" evidence="20">
    <location>
        <begin position="1"/>
        <end position="11"/>
    </location>
</feature>
<feature type="active site" description="Proton donor/acceptor" evidence="19">
    <location>
        <position position="450"/>
    </location>
</feature>
<dbReference type="FunFam" id="1.10.10.10:FF:000022">
    <property type="entry name" value="Histone acetyltransferase"/>
    <property type="match status" value="1"/>
</dbReference>
<dbReference type="SUPFAM" id="SSF54160">
    <property type="entry name" value="Chromo domain-like"/>
    <property type="match status" value="1"/>
</dbReference>
<evidence type="ECO:0000256" key="8">
    <source>
        <dbReference type="ARBA" id="ARBA00022990"/>
    </source>
</evidence>
<dbReference type="Pfam" id="PF01853">
    <property type="entry name" value="MOZ_SAS"/>
    <property type="match status" value="1"/>
</dbReference>
<evidence type="ECO:0000256" key="6">
    <source>
        <dbReference type="ARBA" id="ARBA00022763"/>
    </source>
</evidence>
<feature type="region of interest" description="Disordered" evidence="20">
    <location>
        <begin position="116"/>
        <end position="188"/>
    </location>
</feature>
<comment type="catalytic activity">
    <reaction evidence="18">
        <text>L-lysyl-[histone] + acetyl-CoA = N(6)-acetyl-L-lysyl-[histone] + CoA + H(+)</text>
        <dbReference type="Rhea" id="RHEA:21992"/>
        <dbReference type="Rhea" id="RHEA-COMP:9845"/>
        <dbReference type="Rhea" id="RHEA-COMP:11338"/>
        <dbReference type="ChEBI" id="CHEBI:15378"/>
        <dbReference type="ChEBI" id="CHEBI:29969"/>
        <dbReference type="ChEBI" id="CHEBI:57287"/>
        <dbReference type="ChEBI" id="CHEBI:57288"/>
        <dbReference type="ChEBI" id="CHEBI:61930"/>
        <dbReference type="EC" id="2.3.1.48"/>
    </reaction>
    <physiologicalReaction direction="left-to-right" evidence="18">
        <dbReference type="Rhea" id="RHEA:21993"/>
    </physiologicalReaction>
</comment>
<comment type="function">
    <text evidence="14">Catalytic component of the NuA4 histone acetyltransferase (HAT) complex which is involved in epigenetic transcriptional activation of selected genes principally by acetylation of nucleosomal histones H4, H3, H2B, H2A and H2A variant H2A.Z. Acetylates histone H4 to form H4K5ac, H4K8ac, H4K12ac and H4K16ac, histone H3 to form H3K14ac, and histone H2A to form H2AK4ac and H2AK7ac. The NuA4 complex is involved in the DNA damage response and is required for chromosome segregation. The NuA4 complex plays a direct role in repair of DNA double-strand breaks (DSBs) through homologous recombination. Recruitment to promoters depends on H3K4me. Also acetylates non-histone proteins. In addition to protein acetyltransferase, can use different acyl-CoA substrates, such as 2-hydroxyisobutanoyl-CoA (2-hydroxyisobutyryl-CoA) or (2E)-butenoyl-CoA (crotonyl-CoA), and is able to mediate protein 2-hydroxyisobutyrylation and crotonylation, respectively.</text>
</comment>
<keyword evidence="9" id="KW-0805">Transcription regulation</keyword>
<accession>A0A5C3QMV7</accession>
<dbReference type="GO" id="GO:0003712">
    <property type="term" value="F:transcription coregulator activity"/>
    <property type="evidence" value="ECO:0007669"/>
    <property type="project" value="TreeGrafter"/>
</dbReference>
<dbReference type="CDD" id="cd04301">
    <property type="entry name" value="NAT_SF"/>
    <property type="match status" value="1"/>
</dbReference>
<dbReference type="GO" id="GO:0003682">
    <property type="term" value="F:chromatin binding"/>
    <property type="evidence" value="ECO:0007669"/>
    <property type="project" value="TreeGrafter"/>
</dbReference>
<dbReference type="GO" id="GO:0000785">
    <property type="term" value="C:chromatin"/>
    <property type="evidence" value="ECO:0007669"/>
    <property type="project" value="TreeGrafter"/>
</dbReference>
<comment type="subcellular location">
    <subcellularLocation>
        <location evidence="1">Nucleus</location>
    </subcellularLocation>
</comment>
<dbReference type="GO" id="GO:0004402">
    <property type="term" value="F:histone acetyltransferase activity"/>
    <property type="evidence" value="ECO:0007669"/>
    <property type="project" value="InterPro"/>
</dbReference>
<dbReference type="Gene3D" id="2.30.30.140">
    <property type="match status" value="1"/>
</dbReference>
<dbReference type="Pfam" id="PF17772">
    <property type="entry name" value="zf-MYST"/>
    <property type="match status" value="1"/>
</dbReference>
<evidence type="ECO:0000256" key="18">
    <source>
        <dbReference type="ARBA" id="ARBA00048940"/>
    </source>
</evidence>
<dbReference type="InterPro" id="IPR050603">
    <property type="entry name" value="MYST_HAT"/>
</dbReference>
<keyword evidence="13" id="KW-0539">Nucleus</keyword>
<keyword evidence="23" id="KW-1185">Reference proteome</keyword>
<evidence type="ECO:0000256" key="14">
    <source>
        <dbReference type="ARBA" id="ARBA00045805"/>
    </source>
</evidence>
<evidence type="ECO:0000256" key="9">
    <source>
        <dbReference type="ARBA" id="ARBA00023015"/>
    </source>
</evidence>
<evidence type="ECO:0000259" key="21">
    <source>
        <dbReference type="PROSITE" id="PS51726"/>
    </source>
</evidence>
<keyword evidence="22" id="KW-0012">Acyltransferase</keyword>
<dbReference type="Proteomes" id="UP000305067">
    <property type="component" value="Unassembled WGS sequence"/>
</dbReference>
<dbReference type="PANTHER" id="PTHR10615">
    <property type="entry name" value="HISTONE ACETYLTRANSFERASE"/>
    <property type="match status" value="1"/>
</dbReference>
<dbReference type="EC" id="2.3.1.48" evidence="4"/>
<keyword evidence="6" id="KW-0227">DNA damage</keyword>
<dbReference type="GO" id="GO:0106226">
    <property type="term" value="F:peptide 2-hydroxyisobutyryltransferase activity"/>
    <property type="evidence" value="ECO:0007669"/>
    <property type="project" value="RHEA"/>
</dbReference>
<evidence type="ECO:0000313" key="22">
    <source>
        <dbReference type="EMBL" id="TFL01579.1"/>
    </source>
</evidence>
<sequence length="559" mass="62438">MVGSTPAANDPTLPPPPRTPGGKYTIKQVSVGCKISITRPGPDGQTEERLAEILSIRDKQTSPYAPPAPSSASSPQNGNDQYEFFVHWDAFNKRLDEWVSGTRLVLSKDLEWPRPKPPPVPKKLTGAAAMKVAPAKTTKGHKLLKKATANAATKGASSAKVSVGPSSPFSTPAPSPASAPGTPSLKRKMPYDEEEEGMGAGMQVDTEDEDADGEMDVDQDDDSLSQSGGGKSQGLEDAVLAPPTPPSPPLLSKEQEIEKLRTSGSMTQSISEIARVKNLNRLQMGKHAVDAWYFSPYPKEYAHLPILYICEFCLSFFPSNFMLGRHRKRCNLLYPPGNEIYRHEDISFFEVDGRKQVAWCRNLSLLSKCFLDHKTLYYDVTPFLYYVMTQRDSAGCHIIGYFSKEKESAENYNVACILTLPQYQRHGFGRVLIEFSYELTKKEGKLGSPEKPLSDLGLLGYRAYWQEKIIDLLVNADDQEELSIDDIAQRTAITHADVLNTCTMLQLFKHHKGSHLICLNKAVLEKHERTLAKRKRRINPEKLIWKPPVFTRDQLRFGW</sequence>
<reference evidence="22 23" key="1">
    <citation type="journal article" date="2019" name="Nat. Ecol. Evol.">
        <title>Megaphylogeny resolves global patterns of mushroom evolution.</title>
        <authorList>
            <person name="Varga T."/>
            <person name="Krizsan K."/>
            <person name="Foldi C."/>
            <person name="Dima B."/>
            <person name="Sanchez-Garcia M."/>
            <person name="Sanchez-Ramirez S."/>
            <person name="Szollosi G.J."/>
            <person name="Szarkandi J.G."/>
            <person name="Papp V."/>
            <person name="Albert L."/>
            <person name="Andreopoulos W."/>
            <person name="Angelini C."/>
            <person name="Antonin V."/>
            <person name="Barry K.W."/>
            <person name="Bougher N.L."/>
            <person name="Buchanan P."/>
            <person name="Buyck B."/>
            <person name="Bense V."/>
            <person name="Catcheside P."/>
            <person name="Chovatia M."/>
            <person name="Cooper J."/>
            <person name="Damon W."/>
            <person name="Desjardin D."/>
            <person name="Finy P."/>
            <person name="Geml J."/>
            <person name="Haridas S."/>
            <person name="Hughes K."/>
            <person name="Justo A."/>
            <person name="Karasinski D."/>
            <person name="Kautmanova I."/>
            <person name="Kiss B."/>
            <person name="Kocsube S."/>
            <person name="Kotiranta H."/>
            <person name="LaButti K.M."/>
            <person name="Lechner B.E."/>
            <person name="Liimatainen K."/>
            <person name="Lipzen A."/>
            <person name="Lukacs Z."/>
            <person name="Mihaltcheva S."/>
            <person name="Morgado L.N."/>
            <person name="Niskanen T."/>
            <person name="Noordeloos M.E."/>
            <person name="Ohm R.A."/>
            <person name="Ortiz-Santana B."/>
            <person name="Ovrebo C."/>
            <person name="Racz N."/>
            <person name="Riley R."/>
            <person name="Savchenko A."/>
            <person name="Shiryaev A."/>
            <person name="Soop K."/>
            <person name="Spirin V."/>
            <person name="Szebenyi C."/>
            <person name="Tomsovsky M."/>
            <person name="Tulloss R.E."/>
            <person name="Uehling J."/>
            <person name="Grigoriev I.V."/>
            <person name="Vagvolgyi C."/>
            <person name="Papp T."/>
            <person name="Martin F.M."/>
            <person name="Miettinen O."/>
            <person name="Hibbett D.S."/>
            <person name="Nagy L.G."/>
        </authorList>
    </citation>
    <scope>NUCLEOTIDE SEQUENCE [LARGE SCALE GENOMIC DNA]</scope>
    <source>
        <strain evidence="22 23">CBS 309.79</strain>
    </source>
</reference>
<evidence type="ECO:0000256" key="10">
    <source>
        <dbReference type="ARBA" id="ARBA00023159"/>
    </source>
</evidence>
<organism evidence="22 23">
    <name type="scientific">Pterulicium gracile</name>
    <dbReference type="NCBI Taxonomy" id="1884261"/>
    <lineage>
        <taxon>Eukaryota</taxon>
        <taxon>Fungi</taxon>
        <taxon>Dikarya</taxon>
        <taxon>Basidiomycota</taxon>
        <taxon>Agaricomycotina</taxon>
        <taxon>Agaricomycetes</taxon>
        <taxon>Agaricomycetidae</taxon>
        <taxon>Agaricales</taxon>
        <taxon>Pleurotineae</taxon>
        <taxon>Pterulaceae</taxon>
        <taxon>Pterulicium</taxon>
    </lineage>
</organism>
<evidence type="ECO:0000256" key="20">
    <source>
        <dbReference type="SAM" id="MobiDB-lite"/>
    </source>
</evidence>
<evidence type="ECO:0000256" key="11">
    <source>
        <dbReference type="ARBA" id="ARBA00023163"/>
    </source>
</evidence>
<dbReference type="InterPro" id="IPR016197">
    <property type="entry name" value="Chromo-like_dom_sf"/>
</dbReference>
<comment type="catalytic activity">
    <reaction evidence="16">
        <text>(2E)-butenoyl-CoA + L-lysyl-[protein] = N(6)-(2E)-butenoyl-L-lysyl-[protein] + CoA + H(+)</text>
        <dbReference type="Rhea" id="RHEA:53908"/>
        <dbReference type="Rhea" id="RHEA-COMP:9752"/>
        <dbReference type="Rhea" id="RHEA-COMP:13707"/>
        <dbReference type="ChEBI" id="CHEBI:15378"/>
        <dbReference type="ChEBI" id="CHEBI:29969"/>
        <dbReference type="ChEBI" id="CHEBI:57287"/>
        <dbReference type="ChEBI" id="CHEBI:57332"/>
        <dbReference type="ChEBI" id="CHEBI:137954"/>
    </reaction>
    <physiologicalReaction direction="left-to-right" evidence="16">
        <dbReference type="Rhea" id="RHEA:53909"/>
    </physiologicalReaction>
</comment>
<comment type="catalytic activity">
    <reaction evidence="15">
        <text>2-hydroxyisobutanoyl-CoA + L-lysyl-[protein] = N(6)-(2-hydroxyisobutanoyl)-L-lysyl-[protein] + CoA + H(+)</text>
        <dbReference type="Rhea" id="RHEA:24180"/>
        <dbReference type="Rhea" id="RHEA-COMP:9752"/>
        <dbReference type="Rhea" id="RHEA-COMP:15921"/>
        <dbReference type="ChEBI" id="CHEBI:15378"/>
        <dbReference type="ChEBI" id="CHEBI:29969"/>
        <dbReference type="ChEBI" id="CHEBI:57287"/>
        <dbReference type="ChEBI" id="CHEBI:131780"/>
        <dbReference type="ChEBI" id="CHEBI:144968"/>
    </reaction>
    <physiologicalReaction direction="left-to-right" evidence="15">
        <dbReference type="Rhea" id="RHEA:24181"/>
    </physiologicalReaction>
</comment>
<dbReference type="GO" id="GO:0006357">
    <property type="term" value="P:regulation of transcription by RNA polymerase II"/>
    <property type="evidence" value="ECO:0007669"/>
    <property type="project" value="TreeGrafter"/>
</dbReference>
<dbReference type="SMART" id="SM00298">
    <property type="entry name" value="CHROMO"/>
    <property type="match status" value="1"/>
</dbReference>
<evidence type="ECO:0000256" key="17">
    <source>
        <dbReference type="ARBA" id="ARBA00047787"/>
    </source>
</evidence>
<evidence type="ECO:0000313" key="23">
    <source>
        <dbReference type="Proteomes" id="UP000305067"/>
    </source>
</evidence>
<dbReference type="Pfam" id="PF11717">
    <property type="entry name" value="Tudor-knot"/>
    <property type="match status" value="1"/>
</dbReference>
<feature type="region of interest" description="Disordered" evidence="20">
    <location>
        <begin position="208"/>
        <end position="251"/>
    </location>
</feature>
<feature type="domain" description="MYST-type HAT" evidence="21">
    <location>
        <begin position="274"/>
        <end position="547"/>
    </location>
</feature>
<evidence type="ECO:0000256" key="19">
    <source>
        <dbReference type="PIRSR" id="PIRSR602717-51"/>
    </source>
</evidence>
<dbReference type="GO" id="GO:0005634">
    <property type="term" value="C:nucleus"/>
    <property type="evidence" value="ECO:0007669"/>
    <property type="project" value="UniProtKB-SubCell"/>
</dbReference>
<evidence type="ECO:0000256" key="5">
    <source>
        <dbReference type="ARBA" id="ARBA00022679"/>
    </source>
</evidence>
<keyword evidence="8" id="KW-0007">Acetylation</keyword>
<gene>
    <name evidence="22" type="ORF">BDV98DRAFT_548135</name>
</gene>
<dbReference type="InterPro" id="IPR036388">
    <property type="entry name" value="WH-like_DNA-bd_sf"/>
</dbReference>
<evidence type="ECO:0000256" key="1">
    <source>
        <dbReference type="ARBA" id="ARBA00004123"/>
    </source>
</evidence>
<dbReference type="InterPro" id="IPR016181">
    <property type="entry name" value="Acyl_CoA_acyltransferase"/>
</dbReference>
<dbReference type="GO" id="GO:0006281">
    <property type="term" value="P:DNA repair"/>
    <property type="evidence" value="ECO:0007669"/>
    <property type="project" value="UniProtKB-KW"/>
</dbReference>
<evidence type="ECO:0000256" key="13">
    <source>
        <dbReference type="ARBA" id="ARBA00023242"/>
    </source>
</evidence>
<dbReference type="SUPFAM" id="SSF55729">
    <property type="entry name" value="Acyl-CoA N-acyltransferases (Nat)"/>
    <property type="match status" value="1"/>
</dbReference>
<evidence type="ECO:0000256" key="2">
    <source>
        <dbReference type="ARBA" id="ARBA00010107"/>
    </source>
</evidence>
<dbReference type="Gene3D" id="3.30.60.60">
    <property type="entry name" value="N-acetyl transferase-like"/>
    <property type="match status" value="1"/>
</dbReference>
<keyword evidence="11" id="KW-0804">Transcription</keyword>
<dbReference type="EMBL" id="ML178824">
    <property type="protein sequence ID" value="TFL01579.1"/>
    <property type="molecule type" value="Genomic_DNA"/>
</dbReference>
<dbReference type="PROSITE" id="PS51726">
    <property type="entry name" value="MYST_HAT"/>
    <property type="match status" value="1"/>
</dbReference>
<comment type="catalytic activity">
    <reaction evidence="17">
        <text>L-lysyl-[protein] + acetyl-CoA = N(6)-acetyl-L-lysyl-[protein] + CoA + H(+)</text>
        <dbReference type="Rhea" id="RHEA:45948"/>
        <dbReference type="Rhea" id="RHEA-COMP:9752"/>
        <dbReference type="Rhea" id="RHEA-COMP:10731"/>
        <dbReference type="ChEBI" id="CHEBI:15378"/>
        <dbReference type="ChEBI" id="CHEBI:29969"/>
        <dbReference type="ChEBI" id="CHEBI:57287"/>
        <dbReference type="ChEBI" id="CHEBI:57288"/>
        <dbReference type="ChEBI" id="CHEBI:61930"/>
    </reaction>
    <physiologicalReaction direction="left-to-right" evidence="17">
        <dbReference type="Rhea" id="RHEA:45949"/>
    </physiologicalReaction>
</comment>
<dbReference type="FunFam" id="3.40.630.30:FF:000002">
    <property type="entry name" value="Histone acetyltransferase"/>
    <property type="match status" value="1"/>
</dbReference>
<evidence type="ECO:0000256" key="7">
    <source>
        <dbReference type="ARBA" id="ARBA00022853"/>
    </source>
</evidence>
<feature type="compositionally biased region" description="Acidic residues" evidence="20">
    <location>
        <begin position="208"/>
        <end position="223"/>
    </location>
</feature>
<feature type="region of interest" description="Disordered" evidence="20">
    <location>
        <begin position="56"/>
        <end position="79"/>
    </location>
</feature>
<dbReference type="FunFam" id="3.30.60.60:FF:000001">
    <property type="entry name" value="Histone acetyltransferase"/>
    <property type="match status" value="1"/>
</dbReference>
<protein>
    <recommendedName>
        <fullName evidence="4">histone acetyltransferase</fullName>
        <ecNumber evidence="4">2.3.1.48</ecNumber>
    </recommendedName>
</protein>
<evidence type="ECO:0000256" key="15">
    <source>
        <dbReference type="ARBA" id="ARBA00047557"/>
    </source>
</evidence>
<keyword evidence="7" id="KW-0156">Chromatin regulator</keyword>
<dbReference type="AlphaFoldDB" id="A0A5C3QMV7"/>
<feature type="region of interest" description="Disordered" evidence="20">
    <location>
        <begin position="1"/>
        <end position="25"/>
    </location>
</feature>